<organism evidence="1 2">
    <name type="scientific">Rhizopus delemar (strain RA 99-880 / ATCC MYA-4621 / FGSC 9543 / NRRL 43880)</name>
    <name type="common">Mucormycosis agent</name>
    <name type="synonym">Rhizopus arrhizus var. delemar</name>
    <dbReference type="NCBI Taxonomy" id="246409"/>
    <lineage>
        <taxon>Eukaryota</taxon>
        <taxon>Fungi</taxon>
        <taxon>Fungi incertae sedis</taxon>
        <taxon>Mucoromycota</taxon>
        <taxon>Mucoromycotina</taxon>
        <taxon>Mucoromycetes</taxon>
        <taxon>Mucorales</taxon>
        <taxon>Mucorineae</taxon>
        <taxon>Rhizopodaceae</taxon>
        <taxon>Rhizopus</taxon>
    </lineage>
</organism>
<dbReference type="Proteomes" id="UP000009138">
    <property type="component" value="Unassembled WGS sequence"/>
</dbReference>
<sequence length="35" mass="3927">MYTLKSISPLKGKAPSSFISSSLQIDKNTVTRYTY</sequence>
<keyword evidence="2" id="KW-1185">Reference proteome</keyword>
<name>I1C629_RHIO9</name>
<evidence type="ECO:0000313" key="1">
    <source>
        <dbReference type="EMBL" id="EIE83909.1"/>
    </source>
</evidence>
<dbReference type="GeneID" id="93615585"/>
<dbReference type="EMBL" id="CH476737">
    <property type="protein sequence ID" value="EIE83909.1"/>
    <property type="molecule type" value="Genomic_DNA"/>
</dbReference>
<dbReference type="VEuPathDB" id="FungiDB:RO3G_08614"/>
<reference evidence="1 2" key="1">
    <citation type="journal article" date="2009" name="PLoS Genet.">
        <title>Genomic analysis of the basal lineage fungus Rhizopus oryzae reveals a whole-genome duplication.</title>
        <authorList>
            <person name="Ma L.-J."/>
            <person name="Ibrahim A.S."/>
            <person name="Skory C."/>
            <person name="Grabherr M.G."/>
            <person name="Burger G."/>
            <person name="Butler M."/>
            <person name="Elias M."/>
            <person name="Idnurm A."/>
            <person name="Lang B.F."/>
            <person name="Sone T."/>
            <person name="Abe A."/>
            <person name="Calvo S.E."/>
            <person name="Corrochano L.M."/>
            <person name="Engels R."/>
            <person name="Fu J."/>
            <person name="Hansberg W."/>
            <person name="Kim J.-M."/>
            <person name="Kodira C.D."/>
            <person name="Koehrsen M.J."/>
            <person name="Liu B."/>
            <person name="Miranda-Saavedra D."/>
            <person name="O'Leary S."/>
            <person name="Ortiz-Castellanos L."/>
            <person name="Poulter R."/>
            <person name="Rodriguez-Romero J."/>
            <person name="Ruiz-Herrera J."/>
            <person name="Shen Y.-Q."/>
            <person name="Zeng Q."/>
            <person name="Galagan J."/>
            <person name="Birren B.W."/>
            <person name="Cuomo C.A."/>
            <person name="Wickes B.L."/>
        </authorList>
    </citation>
    <scope>NUCLEOTIDE SEQUENCE [LARGE SCALE GENOMIC DNA]</scope>
    <source>
        <strain evidence="2">RA 99-880 / ATCC MYA-4621 / FGSC 9543 / NRRL 43880</strain>
    </source>
</reference>
<protein>
    <submittedName>
        <fullName evidence="1">Uncharacterized protein</fullName>
    </submittedName>
</protein>
<accession>I1C629</accession>
<evidence type="ECO:0000313" key="2">
    <source>
        <dbReference type="Proteomes" id="UP000009138"/>
    </source>
</evidence>
<gene>
    <name evidence="1" type="ORF">RO3G_08614</name>
</gene>
<dbReference type="InParanoid" id="I1C629"/>
<dbReference type="RefSeq" id="XP_067519305.1">
    <property type="nucleotide sequence ID" value="XM_067663204.1"/>
</dbReference>
<dbReference type="AlphaFoldDB" id="I1C629"/>
<proteinExistence type="predicted"/>